<comment type="caution">
    <text evidence="1">The sequence shown here is derived from an EMBL/GenBank/DDBJ whole genome shotgun (WGS) entry which is preliminary data.</text>
</comment>
<organism evidence="1 2">
    <name type="scientific">Candidatus Collierbacteria bacterium RIFOXYD1_FULL_40_9</name>
    <dbReference type="NCBI Taxonomy" id="1817731"/>
    <lineage>
        <taxon>Bacteria</taxon>
        <taxon>Candidatus Collieribacteriota</taxon>
    </lineage>
</organism>
<dbReference type="AlphaFoldDB" id="A0A1F5FPB7"/>
<protein>
    <submittedName>
        <fullName evidence="1">Uncharacterized protein</fullName>
    </submittedName>
</protein>
<evidence type="ECO:0000313" key="1">
    <source>
        <dbReference type="EMBL" id="OGD81477.1"/>
    </source>
</evidence>
<evidence type="ECO:0000313" key="2">
    <source>
        <dbReference type="Proteomes" id="UP000179237"/>
    </source>
</evidence>
<reference evidence="1 2" key="1">
    <citation type="journal article" date="2016" name="Nat. Commun.">
        <title>Thousands of microbial genomes shed light on interconnected biogeochemical processes in an aquifer system.</title>
        <authorList>
            <person name="Anantharaman K."/>
            <person name="Brown C.T."/>
            <person name="Hug L.A."/>
            <person name="Sharon I."/>
            <person name="Castelle C.J."/>
            <person name="Probst A.J."/>
            <person name="Thomas B.C."/>
            <person name="Singh A."/>
            <person name="Wilkins M.J."/>
            <person name="Karaoz U."/>
            <person name="Brodie E.L."/>
            <person name="Williams K.H."/>
            <person name="Hubbard S.S."/>
            <person name="Banfield J.F."/>
        </authorList>
    </citation>
    <scope>NUCLEOTIDE SEQUENCE [LARGE SCALE GENOMIC DNA]</scope>
</reference>
<proteinExistence type="predicted"/>
<sequence length="234" mass="26989">MGDGMMDITQQGRICYSLTKHLQKSRMSLRGTDKLRRRLRGKLYVSRDRHLRAKEQRLSDREFRLLEIFRDLSDWDSRHTETYLTFEAQNVDIATLLGWSVSKVSRVRELLISKNLIKVNNVGLFVVSDFSGNADLTAEQIFLGESSGRVSNANLQRENVVVQKQIASVQQNRSYNSKNTLVSFNGDFSSLRPCDRYLELEKSGRFGAMTADDMEFIQPSNEGWELVRKQILSR</sequence>
<dbReference type="Proteomes" id="UP000179237">
    <property type="component" value="Unassembled WGS sequence"/>
</dbReference>
<gene>
    <name evidence="1" type="ORF">A2572_02505</name>
</gene>
<dbReference type="EMBL" id="MFAQ01000043">
    <property type="protein sequence ID" value="OGD81477.1"/>
    <property type="molecule type" value="Genomic_DNA"/>
</dbReference>
<accession>A0A1F5FPB7</accession>
<name>A0A1F5FPB7_9BACT</name>